<evidence type="ECO:0000259" key="8">
    <source>
        <dbReference type="Pfam" id="PF04239"/>
    </source>
</evidence>
<dbReference type="InterPro" id="IPR048454">
    <property type="entry name" value="YetF_N"/>
</dbReference>
<feature type="domain" description="YetF C-terminal" evidence="8">
    <location>
        <begin position="89"/>
        <end position="158"/>
    </location>
</feature>
<dbReference type="Pfam" id="PF20730">
    <property type="entry name" value="YetF_N"/>
    <property type="match status" value="1"/>
</dbReference>
<dbReference type="EMBL" id="CP055152">
    <property type="protein sequence ID" value="QMU26612.1"/>
    <property type="molecule type" value="Genomic_DNA"/>
</dbReference>
<keyword evidence="3" id="KW-1003">Cell membrane</keyword>
<gene>
    <name evidence="10" type="ORF">HUW48_00655</name>
</gene>
<evidence type="ECO:0000256" key="6">
    <source>
        <dbReference type="ARBA" id="ARBA00023136"/>
    </source>
</evidence>
<evidence type="ECO:0000256" key="2">
    <source>
        <dbReference type="ARBA" id="ARBA00006448"/>
    </source>
</evidence>
<evidence type="ECO:0000256" key="1">
    <source>
        <dbReference type="ARBA" id="ARBA00004651"/>
    </source>
</evidence>
<evidence type="ECO:0000256" key="5">
    <source>
        <dbReference type="ARBA" id="ARBA00022989"/>
    </source>
</evidence>
<dbReference type="InterPro" id="IPR023090">
    <property type="entry name" value="UPF0702_alpha/beta_dom_sf"/>
</dbReference>
<proteinExistence type="inferred from homology"/>
<comment type="similarity">
    <text evidence="2">Belongs to the UPF0702 family.</text>
</comment>
<dbReference type="KEGG" id="add:HUW48_00655"/>
<evidence type="ECO:0000259" key="9">
    <source>
        <dbReference type="Pfam" id="PF20730"/>
    </source>
</evidence>
<dbReference type="Gene3D" id="3.30.240.20">
    <property type="entry name" value="bsu07140 like domains"/>
    <property type="match status" value="1"/>
</dbReference>
<keyword evidence="5 7" id="KW-1133">Transmembrane helix</keyword>
<feature type="domain" description="YetF-like N-terminal transmembrane" evidence="9">
    <location>
        <begin position="12"/>
        <end position="82"/>
    </location>
</feature>
<keyword evidence="6 7" id="KW-0472">Membrane</keyword>
<evidence type="ECO:0000256" key="4">
    <source>
        <dbReference type="ARBA" id="ARBA00022692"/>
    </source>
</evidence>
<dbReference type="Pfam" id="PF04239">
    <property type="entry name" value="DUF421"/>
    <property type="match status" value="1"/>
</dbReference>
<dbReference type="InterPro" id="IPR007353">
    <property type="entry name" value="DUF421"/>
</dbReference>
<evidence type="ECO:0000256" key="7">
    <source>
        <dbReference type="SAM" id="Phobius"/>
    </source>
</evidence>
<reference evidence="10 11" key="2">
    <citation type="submission" date="2020-08" db="EMBL/GenBank/DDBJ databases">
        <title>Adhaeribacter dokdonensis sp. nov., isolated from the rhizosphere of Elymus tsukushiensis, a plant native to the Dokdo Islands, Republic of Korea.</title>
        <authorList>
            <person name="Ghim S.Y."/>
        </authorList>
    </citation>
    <scope>NUCLEOTIDE SEQUENCE [LARGE SCALE GENOMIC DNA]</scope>
    <source>
        <strain evidence="10 11">KUDC8001</strain>
        <plasmid evidence="10 11">unnamed</plasmid>
    </source>
</reference>
<keyword evidence="11" id="KW-1185">Reference proteome</keyword>
<keyword evidence="4 7" id="KW-0812">Transmembrane</keyword>
<dbReference type="RefSeq" id="WP_182411430.1">
    <property type="nucleotide sequence ID" value="NZ_CP055152.1"/>
</dbReference>
<geneLocation type="plasmid" evidence="10 11">
    <name>unnamed</name>
</geneLocation>
<evidence type="ECO:0000313" key="11">
    <source>
        <dbReference type="Proteomes" id="UP000514509"/>
    </source>
</evidence>
<dbReference type="PANTHER" id="PTHR34582:SF6">
    <property type="entry name" value="UPF0702 TRANSMEMBRANE PROTEIN YCAP"/>
    <property type="match status" value="1"/>
</dbReference>
<name>A0A7L7L1E4_9BACT</name>
<sequence>MFFDNWSQILKILLTGTLAYIAIIVILRVSGKRTLAQMNAFDFIITVALGSTLATAMLSKDTPLAEGLTGLALLVLLQFLVSWTYVRLPFFARLIKSEPRLLFYQGEFKDKVLKEERIEREELLQAARNQGVLSLDEIAAIVLETNGKFSIIKNSSHPDHSTLTNVKKD</sequence>
<protein>
    <submittedName>
        <fullName evidence="10">DUF421 domain-containing protein</fullName>
    </submittedName>
</protein>
<dbReference type="GO" id="GO:0005886">
    <property type="term" value="C:plasma membrane"/>
    <property type="evidence" value="ECO:0007669"/>
    <property type="project" value="UniProtKB-SubCell"/>
</dbReference>
<feature type="transmembrane region" description="Helical" evidence="7">
    <location>
        <begin position="64"/>
        <end position="86"/>
    </location>
</feature>
<comment type="subcellular location">
    <subcellularLocation>
        <location evidence="1">Cell membrane</location>
        <topology evidence="1">Multi-pass membrane protein</topology>
    </subcellularLocation>
</comment>
<dbReference type="Proteomes" id="UP000514509">
    <property type="component" value="Plasmid unnamed"/>
</dbReference>
<evidence type="ECO:0000256" key="3">
    <source>
        <dbReference type="ARBA" id="ARBA00022475"/>
    </source>
</evidence>
<accession>A0A7L7L1E4</accession>
<reference evidence="10 11" key="1">
    <citation type="submission" date="2020-06" db="EMBL/GenBank/DDBJ databases">
        <authorList>
            <person name="Hwang Y.J."/>
        </authorList>
    </citation>
    <scope>NUCLEOTIDE SEQUENCE [LARGE SCALE GENOMIC DNA]</scope>
    <source>
        <strain evidence="10 11">KUDC8001</strain>
        <plasmid evidence="10 11">unnamed</plasmid>
    </source>
</reference>
<evidence type="ECO:0000313" key="10">
    <source>
        <dbReference type="EMBL" id="QMU26612.1"/>
    </source>
</evidence>
<dbReference type="AlphaFoldDB" id="A0A7L7L1E4"/>
<organism evidence="10 11">
    <name type="scientific">Adhaeribacter radiodurans</name>
    <dbReference type="NCBI Taxonomy" id="2745197"/>
    <lineage>
        <taxon>Bacteria</taxon>
        <taxon>Pseudomonadati</taxon>
        <taxon>Bacteroidota</taxon>
        <taxon>Cytophagia</taxon>
        <taxon>Cytophagales</taxon>
        <taxon>Hymenobacteraceae</taxon>
        <taxon>Adhaeribacter</taxon>
    </lineage>
</organism>
<dbReference type="PANTHER" id="PTHR34582">
    <property type="entry name" value="UPF0702 TRANSMEMBRANE PROTEIN YCAP"/>
    <property type="match status" value="1"/>
</dbReference>
<keyword evidence="10" id="KW-0614">Plasmid</keyword>
<feature type="transmembrane region" description="Helical" evidence="7">
    <location>
        <begin position="39"/>
        <end position="58"/>
    </location>
</feature>
<feature type="transmembrane region" description="Helical" evidence="7">
    <location>
        <begin position="6"/>
        <end position="27"/>
    </location>
</feature>